<gene>
    <name evidence="1" type="ORF">FIBSPDRAFT_539324</name>
</gene>
<evidence type="ECO:0000313" key="1">
    <source>
        <dbReference type="EMBL" id="KZP20440.1"/>
    </source>
</evidence>
<keyword evidence="2" id="KW-1185">Reference proteome</keyword>
<protein>
    <submittedName>
        <fullName evidence="1">Uncharacterized protein</fullName>
    </submittedName>
</protein>
<reference evidence="1 2" key="1">
    <citation type="journal article" date="2016" name="Mol. Biol. Evol.">
        <title>Comparative Genomics of Early-Diverging Mushroom-Forming Fungi Provides Insights into the Origins of Lignocellulose Decay Capabilities.</title>
        <authorList>
            <person name="Nagy L.G."/>
            <person name="Riley R."/>
            <person name="Tritt A."/>
            <person name="Adam C."/>
            <person name="Daum C."/>
            <person name="Floudas D."/>
            <person name="Sun H."/>
            <person name="Yadav J.S."/>
            <person name="Pangilinan J."/>
            <person name="Larsson K.H."/>
            <person name="Matsuura K."/>
            <person name="Barry K."/>
            <person name="Labutti K."/>
            <person name="Kuo R."/>
            <person name="Ohm R.A."/>
            <person name="Bhattacharya S.S."/>
            <person name="Shirouzu T."/>
            <person name="Yoshinaga Y."/>
            <person name="Martin F.M."/>
            <person name="Grigoriev I.V."/>
            <person name="Hibbett D.S."/>
        </authorList>
    </citation>
    <scope>NUCLEOTIDE SEQUENCE [LARGE SCALE GENOMIC DNA]</scope>
    <source>
        <strain evidence="1 2">CBS 109695</strain>
    </source>
</reference>
<proteinExistence type="predicted"/>
<sequence>MLRLRSPSGRQAAHIVALQNRSPGLVDRWDRRAPRSSAFFPSCIEEDIPDDRGAKVDYGRRRSQFMSEIGGVVYIWDRRERAEGRRFALPFDAVASLQHRQLIIIAPM</sequence>
<dbReference type="Proteomes" id="UP000076532">
    <property type="component" value="Unassembled WGS sequence"/>
</dbReference>
<dbReference type="AlphaFoldDB" id="A0A166J328"/>
<accession>A0A166J328</accession>
<dbReference type="EMBL" id="KV417555">
    <property type="protein sequence ID" value="KZP20440.1"/>
    <property type="molecule type" value="Genomic_DNA"/>
</dbReference>
<evidence type="ECO:0000313" key="2">
    <source>
        <dbReference type="Proteomes" id="UP000076532"/>
    </source>
</evidence>
<name>A0A166J328_9AGAM</name>
<organism evidence="1 2">
    <name type="scientific">Athelia psychrophila</name>
    <dbReference type="NCBI Taxonomy" id="1759441"/>
    <lineage>
        <taxon>Eukaryota</taxon>
        <taxon>Fungi</taxon>
        <taxon>Dikarya</taxon>
        <taxon>Basidiomycota</taxon>
        <taxon>Agaricomycotina</taxon>
        <taxon>Agaricomycetes</taxon>
        <taxon>Agaricomycetidae</taxon>
        <taxon>Atheliales</taxon>
        <taxon>Atheliaceae</taxon>
        <taxon>Athelia</taxon>
    </lineage>
</organism>